<evidence type="ECO:0000313" key="6">
    <source>
        <dbReference type="Proteomes" id="UP000325113"/>
    </source>
</evidence>
<feature type="repeat" description="ANK" evidence="3">
    <location>
        <begin position="196"/>
        <end position="228"/>
    </location>
</feature>
<dbReference type="PROSITE" id="PS50297">
    <property type="entry name" value="ANK_REP_REGION"/>
    <property type="match status" value="3"/>
</dbReference>
<dbReference type="SUPFAM" id="SSF48403">
    <property type="entry name" value="Ankyrin repeat"/>
    <property type="match status" value="2"/>
</dbReference>
<sequence>MAERSRGGEGSEAGDADVGPSDSASQAGAGPVATEEQLREMVAGPLQVLRMLLSTGLNPNGRSGTLLRAPLHSAAEAGQPEVVSVLLQSGAVVDVVDANGWTPLAVAVLAGTTPSAASPGHMECARRLLAAGASVGATTSMRRTALHLAAVMQGAPGEAAGEDGGSAGQGEGPPPGPAMLWLLLRSGAYPDAKDDDGMTPLLLAAKHGRAGAAAALLACGAYAGASTRRGATALHLAAQHGHIATIRLLVRHDAERGQLKRRLDSAGRSPLDCAKTPAARAALDTLWEAAAAGRLDATQRMLRVASRVDPGVSAPWQPVQVWDRTRDLDRTAFHAVVCGAAAAVSSLRDSARKAALSSSGAMAASRSRGRGASTPGAVAAARRMRNVIAGIGLQGNAHGGVSHPKALPATASGTLRRRGSARQKAAAQAEQEAEEPFARVAALLLSNGADPDAADADGVTALMLAARFGLCLVCRAILPKVSLSVADAAGNTALHWAQAFGQVAVADLLLDEGADPSVPNANGESADDVIGAGMALVSPTSAEAMLARAPPRPTESASLKATLLRDSLRGSGAALRPKA</sequence>
<keyword evidence="1" id="KW-0677">Repeat</keyword>
<dbReference type="InterPro" id="IPR002110">
    <property type="entry name" value="Ankyrin_rpt"/>
</dbReference>
<dbReference type="PANTHER" id="PTHR24198">
    <property type="entry name" value="ANKYRIN REPEAT AND PROTEIN KINASE DOMAIN-CONTAINING PROTEIN"/>
    <property type="match status" value="1"/>
</dbReference>
<feature type="region of interest" description="Disordered" evidence="4">
    <location>
        <begin position="1"/>
        <end position="34"/>
    </location>
</feature>
<feature type="region of interest" description="Disordered" evidence="4">
    <location>
        <begin position="156"/>
        <end position="175"/>
    </location>
</feature>
<dbReference type="EMBL" id="VLTM01000046">
    <property type="protein sequence ID" value="KAA0160250.1"/>
    <property type="molecule type" value="Genomic_DNA"/>
</dbReference>
<dbReference type="GO" id="GO:0005737">
    <property type="term" value="C:cytoplasm"/>
    <property type="evidence" value="ECO:0007669"/>
    <property type="project" value="TreeGrafter"/>
</dbReference>
<evidence type="ECO:0000313" key="5">
    <source>
        <dbReference type="EMBL" id="KAA0160250.1"/>
    </source>
</evidence>
<evidence type="ECO:0000256" key="3">
    <source>
        <dbReference type="PROSITE-ProRule" id="PRU00023"/>
    </source>
</evidence>
<accession>A0A5A8D7K9</accession>
<reference evidence="5 6" key="1">
    <citation type="submission" date="2019-07" db="EMBL/GenBank/DDBJ databases">
        <title>Genomes of Cafeteria roenbergensis.</title>
        <authorList>
            <person name="Fischer M.G."/>
            <person name="Hackl T."/>
            <person name="Roman M."/>
        </authorList>
    </citation>
    <scope>NUCLEOTIDE SEQUENCE [LARGE SCALE GENOMIC DNA]</scope>
    <source>
        <strain evidence="5 6">Cflag</strain>
    </source>
</reference>
<gene>
    <name evidence="5" type="ORF">FNF31_04416</name>
</gene>
<evidence type="ECO:0000256" key="1">
    <source>
        <dbReference type="ARBA" id="ARBA00022737"/>
    </source>
</evidence>
<feature type="repeat" description="ANK" evidence="3">
    <location>
        <begin position="489"/>
        <end position="521"/>
    </location>
</feature>
<dbReference type="Proteomes" id="UP000325113">
    <property type="component" value="Unassembled WGS sequence"/>
</dbReference>
<proteinExistence type="predicted"/>
<dbReference type="Gene3D" id="1.25.40.20">
    <property type="entry name" value="Ankyrin repeat-containing domain"/>
    <property type="match status" value="3"/>
</dbReference>
<dbReference type="Pfam" id="PF12796">
    <property type="entry name" value="Ank_2"/>
    <property type="match status" value="3"/>
</dbReference>
<dbReference type="PROSITE" id="PS50088">
    <property type="entry name" value="ANK_REPEAT"/>
    <property type="match status" value="4"/>
</dbReference>
<dbReference type="SMART" id="SM00248">
    <property type="entry name" value="ANK"/>
    <property type="match status" value="7"/>
</dbReference>
<dbReference type="InterPro" id="IPR036770">
    <property type="entry name" value="Ankyrin_rpt-contain_sf"/>
</dbReference>
<feature type="repeat" description="ANK" evidence="3">
    <location>
        <begin position="66"/>
        <end position="98"/>
    </location>
</feature>
<dbReference type="PRINTS" id="PR01415">
    <property type="entry name" value="ANKYRIN"/>
</dbReference>
<dbReference type="AlphaFoldDB" id="A0A5A8D7K9"/>
<feature type="compositionally biased region" description="Gly residues" evidence="4">
    <location>
        <begin position="162"/>
        <end position="171"/>
    </location>
</feature>
<protein>
    <submittedName>
        <fullName evidence="5">Uncharacterized protein</fullName>
    </submittedName>
</protein>
<evidence type="ECO:0000256" key="2">
    <source>
        <dbReference type="ARBA" id="ARBA00023043"/>
    </source>
</evidence>
<organism evidence="5 6">
    <name type="scientific">Cafeteria roenbergensis</name>
    <name type="common">Marine flagellate</name>
    <dbReference type="NCBI Taxonomy" id="33653"/>
    <lineage>
        <taxon>Eukaryota</taxon>
        <taxon>Sar</taxon>
        <taxon>Stramenopiles</taxon>
        <taxon>Bigyra</taxon>
        <taxon>Opalozoa</taxon>
        <taxon>Bicosoecida</taxon>
        <taxon>Cafeteriaceae</taxon>
        <taxon>Cafeteria</taxon>
    </lineage>
</organism>
<keyword evidence="2 3" id="KW-0040">ANK repeat</keyword>
<comment type="caution">
    <text evidence="5">The sequence shown here is derived from an EMBL/GenBank/DDBJ whole genome shotgun (WGS) entry which is preliminary data.</text>
</comment>
<dbReference type="PANTHER" id="PTHR24198:SF165">
    <property type="entry name" value="ANKYRIN REPEAT-CONTAINING PROTEIN-RELATED"/>
    <property type="match status" value="1"/>
</dbReference>
<feature type="repeat" description="ANK" evidence="3">
    <location>
        <begin position="229"/>
        <end position="261"/>
    </location>
</feature>
<name>A0A5A8D7K9_CAFRO</name>
<evidence type="ECO:0000256" key="4">
    <source>
        <dbReference type="SAM" id="MobiDB-lite"/>
    </source>
</evidence>